<keyword evidence="4" id="KW-1185">Reference proteome</keyword>
<name>A0A0C4EBK4_MAGP6</name>
<feature type="region of interest" description="Disordered" evidence="1">
    <location>
        <begin position="101"/>
        <end position="126"/>
    </location>
</feature>
<evidence type="ECO:0000313" key="2">
    <source>
        <dbReference type="EMBL" id="KLU91538.1"/>
    </source>
</evidence>
<dbReference type="Proteomes" id="UP000011715">
    <property type="component" value="Unassembled WGS sequence"/>
</dbReference>
<reference evidence="4" key="2">
    <citation type="submission" date="2010-05" db="EMBL/GenBank/DDBJ databases">
        <title>The genome sequence of Magnaporthe poae strain ATCC 64411.</title>
        <authorList>
            <person name="Ma L.-J."/>
            <person name="Dead R."/>
            <person name="Young S."/>
            <person name="Zeng Q."/>
            <person name="Koehrsen M."/>
            <person name="Alvarado L."/>
            <person name="Berlin A."/>
            <person name="Chapman S.B."/>
            <person name="Chen Z."/>
            <person name="Freedman E."/>
            <person name="Gellesch M."/>
            <person name="Goldberg J."/>
            <person name="Griggs A."/>
            <person name="Gujja S."/>
            <person name="Heilman E.R."/>
            <person name="Heiman D."/>
            <person name="Hepburn T."/>
            <person name="Howarth C."/>
            <person name="Jen D."/>
            <person name="Larson L."/>
            <person name="Mehta T."/>
            <person name="Neiman D."/>
            <person name="Pearson M."/>
            <person name="Roberts A."/>
            <person name="Saif S."/>
            <person name="Shea T."/>
            <person name="Shenoy N."/>
            <person name="Sisk P."/>
            <person name="Stolte C."/>
            <person name="Sykes S."/>
            <person name="Walk T."/>
            <person name="White J."/>
            <person name="Yandava C."/>
            <person name="Haas B."/>
            <person name="Nusbaum C."/>
            <person name="Birren B."/>
        </authorList>
    </citation>
    <scope>NUCLEOTIDE SEQUENCE [LARGE SCALE GENOMIC DNA]</scope>
    <source>
        <strain evidence="4">ATCC 64411 / 73-15</strain>
    </source>
</reference>
<gene>
    <name evidence="2" type="ORF">MAPG_10056</name>
</gene>
<dbReference type="EnsemblFungi" id="MAPG_10056T0">
    <property type="protein sequence ID" value="MAPG_10056T0"/>
    <property type="gene ID" value="MAPG_10056"/>
</dbReference>
<sequence>MPPKRSAPAQASSARGRKSRKSDQGQAQPAEDAAGGGASSDGEDSPVDPDAFRASVLKAAAKTRYTPYSSSSNLEGEYLVKTQDKAKAYGYVCLCHSPFKKPRDEDEEDEDGDEAEGQDDQGDDGKDCDGGKTCLCLKPAADHPDHPWVIMYAGQLRFRNYWVQTDLRCPDNFGMYTFNDHEGYGWVQVFQNALLDYEEAGKAKNYNWKEQWAVCSGIGKLAKSAMDSPMGMIDDGDGLRVLVMTVGAMFLDMLYTLEREGQLSATSEVKDLGITIAMFVEFAGAMRDAGALETDCVQMSSTSTSPSFFLADPTFDEIAQGYARKYSVAIPQGGGVAAVLDGIEPLPEDKLPQAGANKSPWKFDTRLRNYKREQGGVAALHRRTAKTTIGGDWLDITSWKPADRKKAAFDGKDPLTKEAINALKRGDVLQLA</sequence>
<dbReference type="eggNOG" id="ENOG502SPXG">
    <property type="taxonomic scope" value="Eukaryota"/>
</dbReference>
<dbReference type="OMA" id="DPDNFGM"/>
<accession>A0A0C4EBK4</accession>
<proteinExistence type="predicted"/>
<reference evidence="2" key="3">
    <citation type="submission" date="2011-03" db="EMBL/GenBank/DDBJ databases">
        <title>Annotation of Magnaporthe poae ATCC 64411.</title>
        <authorList>
            <person name="Ma L.-J."/>
            <person name="Dead R."/>
            <person name="Young S.K."/>
            <person name="Zeng Q."/>
            <person name="Gargeya S."/>
            <person name="Fitzgerald M."/>
            <person name="Haas B."/>
            <person name="Abouelleil A."/>
            <person name="Alvarado L."/>
            <person name="Arachchi H.M."/>
            <person name="Berlin A."/>
            <person name="Brown A."/>
            <person name="Chapman S.B."/>
            <person name="Chen Z."/>
            <person name="Dunbar C."/>
            <person name="Freedman E."/>
            <person name="Gearin G."/>
            <person name="Gellesch M."/>
            <person name="Goldberg J."/>
            <person name="Griggs A."/>
            <person name="Gujja S."/>
            <person name="Heiman D."/>
            <person name="Howarth C."/>
            <person name="Larson L."/>
            <person name="Lui A."/>
            <person name="MacDonald P.J.P."/>
            <person name="Mehta T."/>
            <person name="Montmayeur A."/>
            <person name="Murphy C."/>
            <person name="Neiman D."/>
            <person name="Pearson M."/>
            <person name="Priest M."/>
            <person name="Roberts A."/>
            <person name="Saif S."/>
            <person name="Shea T."/>
            <person name="Shenoy N."/>
            <person name="Sisk P."/>
            <person name="Stolte C."/>
            <person name="Sykes S."/>
            <person name="Yandava C."/>
            <person name="Wortman J."/>
            <person name="Nusbaum C."/>
            <person name="Birren B."/>
        </authorList>
    </citation>
    <scope>NUCLEOTIDE SEQUENCE</scope>
    <source>
        <strain evidence="2">ATCC 64411</strain>
    </source>
</reference>
<dbReference type="EMBL" id="GL876977">
    <property type="protein sequence ID" value="KLU91538.1"/>
    <property type="molecule type" value="Genomic_DNA"/>
</dbReference>
<feature type="region of interest" description="Disordered" evidence="1">
    <location>
        <begin position="1"/>
        <end position="52"/>
    </location>
</feature>
<reference evidence="3" key="4">
    <citation type="journal article" date="2015" name="G3 (Bethesda)">
        <title>Genome sequences of three phytopathogenic species of the Magnaporthaceae family of fungi.</title>
        <authorList>
            <person name="Okagaki L.H."/>
            <person name="Nunes C.C."/>
            <person name="Sailsbery J."/>
            <person name="Clay B."/>
            <person name="Brown D."/>
            <person name="John T."/>
            <person name="Oh Y."/>
            <person name="Young N."/>
            <person name="Fitzgerald M."/>
            <person name="Haas B.J."/>
            <person name="Zeng Q."/>
            <person name="Young S."/>
            <person name="Adiconis X."/>
            <person name="Fan L."/>
            <person name="Levin J.Z."/>
            <person name="Mitchell T.K."/>
            <person name="Okubara P.A."/>
            <person name="Farman M.L."/>
            <person name="Kohn L.M."/>
            <person name="Birren B."/>
            <person name="Ma L.-J."/>
            <person name="Dean R.A."/>
        </authorList>
    </citation>
    <scope>NUCLEOTIDE SEQUENCE</scope>
    <source>
        <strain evidence="3">ATCC 64411 / 73-15</strain>
    </source>
</reference>
<dbReference type="STRING" id="644358.A0A0C4EBK4"/>
<evidence type="ECO:0000313" key="4">
    <source>
        <dbReference type="Proteomes" id="UP000011715"/>
    </source>
</evidence>
<dbReference type="EMBL" id="ADBL01002581">
    <property type="status" value="NOT_ANNOTATED_CDS"/>
    <property type="molecule type" value="Genomic_DNA"/>
</dbReference>
<reference evidence="2" key="1">
    <citation type="submission" date="2010-05" db="EMBL/GenBank/DDBJ databases">
        <title>The Genome Sequence of Magnaporthe poae strain ATCC 64411.</title>
        <authorList>
            <consortium name="The Broad Institute Genome Sequencing Platform"/>
            <consortium name="Broad Institute Genome Sequencing Center for Infectious Disease"/>
            <person name="Ma L.-J."/>
            <person name="Dead R."/>
            <person name="Young S."/>
            <person name="Zeng Q."/>
            <person name="Koehrsen M."/>
            <person name="Alvarado L."/>
            <person name="Berlin A."/>
            <person name="Chapman S.B."/>
            <person name="Chen Z."/>
            <person name="Freedman E."/>
            <person name="Gellesch M."/>
            <person name="Goldberg J."/>
            <person name="Griggs A."/>
            <person name="Gujja S."/>
            <person name="Heilman E.R."/>
            <person name="Heiman D."/>
            <person name="Hepburn T."/>
            <person name="Howarth C."/>
            <person name="Jen D."/>
            <person name="Larson L."/>
            <person name="Mehta T."/>
            <person name="Neiman D."/>
            <person name="Pearson M."/>
            <person name="Roberts A."/>
            <person name="Saif S."/>
            <person name="Shea T."/>
            <person name="Shenoy N."/>
            <person name="Sisk P."/>
            <person name="Stolte C."/>
            <person name="Sykes S."/>
            <person name="Walk T."/>
            <person name="White J."/>
            <person name="Yandava C."/>
            <person name="Haas B."/>
            <person name="Nusbaum C."/>
            <person name="Birren B."/>
        </authorList>
    </citation>
    <scope>NUCLEOTIDE SEQUENCE</scope>
    <source>
        <strain evidence="2">ATCC 64411</strain>
    </source>
</reference>
<evidence type="ECO:0000313" key="3">
    <source>
        <dbReference type="EnsemblFungi" id="MAPG_10056T0"/>
    </source>
</evidence>
<dbReference type="OrthoDB" id="10037289at2759"/>
<dbReference type="AlphaFoldDB" id="A0A0C4EBK4"/>
<dbReference type="VEuPathDB" id="FungiDB:MAPG_10056"/>
<reference evidence="3" key="5">
    <citation type="submission" date="2015-06" db="UniProtKB">
        <authorList>
            <consortium name="EnsemblFungi"/>
        </authorList>
    </citation>
    <scope>IDENTIFICATION</scope>
    <source>
        <strain evidence="3">ATCC 64411</strain>
    </source>
</reference>
<feature type="compositionally biased region" description="Acidic residues" evidence="1">
    <location>
        <begin position="105"/>
        <end position="122"/>
    </location>
</feature>
<evidence type="ECO:0000256" key="1">
    <source>
        <dbReference type="SAM" id="MobiDB-lite"/>
    </source>
</evidence>
<organism evidence="3 4">
    <name type="scientific">Magnaporthiopsis poae (strain ATCC 64411 / 73-15)</name>
    <name type="common">Kentucky bluegrass fungus</name>
    <name type="synonym">Magnaporthe poae</name>
    <dbReference type="NCBI Taxonomy" id="644358"/>
    <lineage>
        <taxon>Eukaryota</taxon>
        <taxon>Fungi</taxon>
        <taxon>Dikarya</taxon>
        <taxon>Ascomycota</taxon>
        <taxon>Pezizomycotina</taxon>
        <taxon>Sordariomycetes</taxon>
        <taxon>Sordariomycetidae</taxon>
        <taxon>Magnaporthales</taxon>
        <taxon>Magnaporthaceae</taxon>
        <taxon>Magnaporthiopsis</taxon>
    </lineage>
</organism>
<protein>
    <submittedName>
        <fullName evidence="2 3">Uncharacterized protein</fullName>
    </submittedName>
</protein>